<dbReference type="Pfam" id="PF11638">
    <property type="entry name" value="DnaA_N"/>
    <property type="match status" value="1"/>
</dbReference>
<feature type="binding site" evidence="8">
    <location>
        <position position="163"/>
    </location>
    <ligand>
        <name>ATP</name>
        <dbReference type="ChEBI" id="CHEBI:30616"/>
    </ligand>
</feature>
<dbReference type="SUPFAM" id="SSF48295">
    <property type="entry name" value="TrpR-like"/>
    <property type="match status" value="1"/>
</dbReference>
<evidence type="ECO:0000256" key="7">
    <source>
        <dbReference type="ARBA" id="ARBA00023125"/>
    </source>
</evidence>
<keyword evidence="3 8" id="KW-0235">DNA replication</keyword>
<keyword evidence="2 8" id="KW-0963">Cytoplasm</keyword>
<feature type="domain" description="AAA+ ATPase" evidence="13">
    <location>
        <begin position="148"/>
        <end position="276"/>
    </location>
</feature>
<dbReference type="GO" id="GO:0005524">
    <property type="term" value="F:ATP binding"/>
    <property type="evidence" value="ECO:0007669"/>
    <property type="project" value="UniProtKB-UniRule"/>
</dbReference>
<dbReference type="FunFam" id="3.40.50.300:FF:000668">
    <property type="entry name" value="Chromosomal replication initiator protein DnaA"/>
    <property type="match status" value="1"/>
</dbReference>
<dbReference type="InterPro" id="IPR001957">
    <property type="entry name" value="Chromosome_initiator_DnaA"/>
</dbReference>
<dbReference type="InterPro" id="IPR013159">
    <property type="entry name" value="DnaA_C"/>
</dbReference>
<feature type="binding site" evidence="8">
    <location>
        <position position="161"/>
    </location>
    <ligand>
        <name>ATP</name>
        <dbReference type="ChEBI" id="CHEBI:30616"/>
    </ligand>
</feature>
<feature type="region of interest" description="Domain IV, binds dsDNA" evidence="8">
    <location>
        <begin position="333"/>
        <end position="461"/>
    </location>
</feature>
<protein>
    <recommendedName>
        <fullName evidence="8 9">Chromosomal replication initiator protein DnaA</fullName>
    </recommendedName>
</protein>
<evidence type="ECO:0000259" key="14">
    <source>
        <dbReference type="SMART" id="SM00760"/>
    </source>
</evidence>
<evidence type="ECO:0000256" key="3">
    <source>
        <dbReference type="ARBA" id="ARBA00022705"/>
    </source>
</evidence>
<evidence type="ECO:0000256" key="4">
    <source>
        <dbReference type="ARBA" id="ARBA00022741"/>
    </source>
</evidence>
<evidence type="ECO:0000256" key="9">
    <source>
        <dbReference type="NCBIfam" id="TIGR00362"/>
    </source>
</evidence>
<dbReference type="NCBIfam" id="TIGR00362">
    <property type="entry name" value="DnaA"/>
    <property type="match status" value="1"/>
</dbReference>
<dbReference type="EMBL" id="JACHNU010000001">
    <property type="protein sequence ID" value="MBB4661047.1"/>
    <property type="molecule type" value="Genomic_DNA"/>
</dbReference>
<dbReference type="CDD" id="cd06571">
    <property type="entry name" value="Bac_DnaA_C"/>
    <property type="match status" value="1"/>
</dbReference>
<evidence type="ECO:0000313" key="16">
    <source>
        <dbReference type="Proteomes" id="UP000585272"/>
    </source>
</evidence>
<dbReference type="SMART" id="SM00382">
    <property type="entry name" value="AAA"/>
    <property type="match status" value="1"/>
</dbReference>
<feature type="domain" description="Chromosomal replication initiator DnaA C-terminal" evidence="14">
    <location>
        <begin position="362"/>
        <end position="431"/>
    </location>
</feature>
<dbReference type="Gene3D" id="3.30.300.180">
    <property type="match status" value="1"/>
</dbReference>
<accession>A0A840I852</accession>
<evidence type="ECO:0000256" key="2">
    <source>
        <dbReference type="ARBA" id="ARBA00022490"/>
    </source>
</evidence>
<dbReference type="AlphaFoldDB" id="A0A840I852"/>
<dbReference type="GO" id="GO:0008289">
    <property type="term" value="F:lipid binding"/>
    <property type="evidence" value="ECO:0007669"/>
    <property type="project" value="UniProtKB-KW"/>
</dbReference>
<evidence type="ECO:0000256" key="12">
    <source>
        <dbReference type="SAM" id="MobiDB-lite"/>
    </source>
</evidence>
<dbReference type="PRINTS" id="PR00051">
    <property type="entry name" value="DNAA"/>
</dbReference>
<dbReference type="HAMAP" id="MF_00377">
    <property type="entry name" value="DnaA_bact"/>
    <property type="match status" value="1"/>
</dbReference>
<dbReference type="GO" id="GO:0003688">
    <property type="term" value="F:DNA replication origin binding"/>
    <property type="evidence" value="ECO:0007669"/>
    <property type="project" value="UniProtKB-UniRule"/>
</dbReference>
<evidence type="ECO:0000256" key="11">
    <source>
        <dbReference type="RuleBase" id="RU004227"/>
    </source>
</evidence>
<proteinExistence type="inferred from homology"/>
<feature type="compositionally biased region" description="Low complexity" evidence="12">
    <location>
        <begin position="86"/>
        <end position="112"/>
    </location>
</feature>
<dbReference type="RefSeq" id="WP_183338875.1">
    <property type="nucleotide sequence ID" value="NZ_JACHNU010000001.1"/>
</dbReference>
<comment type="caution">
    <text evidence="15">The sequence shown here is derived from an EMBL/GenBank/DDBJ whole genome shotgun (WGS) entry which is preliminary data.</text>
</comment>
<comment type="caution">
    <text evidence="8">Lacks conserved residue(s) required for the propagation of feature annotation.</text>
</comment>
<evidence type="ECO:0000259" key="13">
    <source>
        <dbReference type="SMART" id="SM00382"/>
    </source>
</evidence>
<comment type="function">
    <text evidence="8 10">Plays an essential role in the initiation and regulation of chromosomal replication. ATP-DnaA binds to the origin of replication (oriC) to initiate formation of the DNA replication initiation complex once per cell cycle. Binds the DnaA box (a 9 base pair repeat at the origin) and separates the double-stranded (ds)DNA. Forms a right-handed helical filament on oriC DNA; dsDNA binds to the exterior of the filament while single-stranded (ss)DNA is stabiized in the filament's interior. The ATP-DnaA-oriC complex binds and stabilizes one strand of the AT-rich DNA unwinding element (DUE), permitting loading of DNA polymerase. After initiation quickly degrades to an ADP-DnaA complex that is not apt for DNA replication. Binds acidic phospholipids.</text>
</comment>
<evidence type="ECO:0000256" key="10">
    <source>
        <dbReference type="RuleBase" id="RU000577"/>
    </source>
</evidence>
<dbReference type="Proteomes" id="UP000585272">
    <property type="component" value="Unassembled WGS sequence"/>
</dbReference>
<keyword evidence="4 8" id="KW-0547">Nucleotide-binding</keyword>
<dbReference type="Gene3D" id="3.40.50.300">
    <property type="entry name" value="P-loop containing nucleotide triphosphate hydrolases"/>
    <property type="match status" value="1"/>
</dbReference>
<keyword evidence="5 8" id="KW-0067">ATP-binding</keyword>
<comment type="subunit">
    <text evidence="8">Oligomerizes as a right-handed, spiral filament on DNA at oriC.</text>
</comment>
<dbReference type="GO" id="GO:0006270">
    <property type="term" value="P:DNA replication initiation"/>
    <property type="evidence" value="ECO:0007669"/>
    <property type="project" value="UniProtKB-UniRule"/>
</dbReference>
<dbReference type="InterPro" id="IPR013317">
    <property type="entry name" value="DnaA_dom"/>
</dbReference>
<dbReference type="InterPro" id="IPR038454">
    <property type="entry name" value="DnaA_N_sf"/>
</dbReference>
<keyword evidence="7 8" id="KW-0238">DNA-binding</keyword>
<dbReference type="GO" id="GO:0005737">
    <property type="term" value="C:cytoplasm"/>
    <property type="evidence" value="ECO:0007669"/>
    <property type="project" value="UniProtKB-SubCell"/>
</dbReference>
<feature type="binding site" evidence="8">
    <location>
        <position position="159"/>
    </location>
    <ligand>
        <name>ATP</name>
        <dbReference type="ChEBI" id="CHEBI:30616"/>
    </ligand>
</feature>
<evidence type="ECO:0000313" key="15">
    <source>
        <dbReference type="EMBL" id="MBB4661047.1"/>
    </source>
</evidence>
<dbReference type="Pfam" id="PF08299">
    <property type="entry name" value="Bac_DnaA_C"/>
    <property type="match status" value="1"/>
</dbReference>
<dbReference type="SMART" id="SM00760">
    <property type="entry name" value="Bac_DnaA_C"/>
    <property type="match status" value="1"/>
</dbReference>
<sequence>MHTQLEHTWSQIQAELRRSVTDSTYHLWLAPLRARALHGQALLIGAPDEIRTWVADRFSRVLQSSAAAILGPATTVEVVSLDDPLPDGAEPAAAEAAQAASAPPRRPTAANADESFNPKYTFDQFVIGDGNRLAHAAALAVAELPGQAYNPLFIYGPPGLGKTHLLHAIANYVREYGDGLTVRYTTIEAFTNRFIHALHSSNVEEFKRRYRDTDILLIDDVQFLESKAKTEEEFFHTFNALYETGSQLVVTCDRMPRDMNALADRLRERFESGLVTDIRPPDLATRMTILRKRVQHDGVSLAEPDAIEPIADRITSNIRALQGALIRVVAFHSLTGRPIDKALVTHVLDGLYPGSSQPRRRTLTEIQEATCERLGVSPEALRSPDRSARVAWARQVAMYLSRELTDETLPSIGRAFGGRNHTTVLHACRRASERMAADAEAFELVQGLTARLQEPDADRGS</sequence>
<evidence type="ECO:0000256" key="5">
    <source>
        <dbReference type="ARBA" id="ARBA00022840"/>
    </source>
</evidence>
<dbReference type="InterPro" id="IPR027417">
    <property type="entry name" value="P-loop_NTPase"/>
</dbReference>
<evidence type="ECO:0000256" key="6">
    <source>
        <dbReference type="ARBA" id="ARBA00023121"/>
    </source>
</evidence>
<evidence type="ECO:0000256" key="1">
    <source>
        <dbReference type="ARBA" id="ARBA00006583"/>
    </source>
</evidence>
<organism evidence="15 16">
    <name type="scientific">Conexibacter arvalis</name>
    <dbReference type="NCBI Taxonomy" id="912552"/>
    <lineage>
        <taxon>Bacteria</taxon>
        <taxon>Bacillati</taxon>
        <taxon>Actinomycetota</taxon>
        <taxon>Thermoleophilia</taxon>
        <taxon>Solirubrobacterales</taxon>
        <taxon>Conexibacteraceae</taxon>
        <taxon>Conexibacter</taxon>
    </lineage>
</organism>
<comment type="subcellular location">
    <subcellularLocation>
        <location evidence="8">Cytoplasm</location>
    </subcellularLocation>
</comment>
<dbReference type="InterPro" id="IPR003593">
    <property type="entry name" value="AAA+_ATPase"/>
</dbReference>
<dbReference type="InterPro" id="IPR024633">
    <property type="entry name" value="DnaA_N_dom"/>
</dbReference>
<dbReference type="CDD" id="cd00009">
    <property type="entry name" value="AAA"/>
    <property type="match status" value="1"/>
</dbReference>
<dbReference type="InterPro" id="IPR010921">
    <property type="entry name" value="Trp_repressor/repl_initiator"/>
</dbReference>
<feature type="region of interest" description="Domain I, interacts with DnaA modulators" evidence="8">
    <location>
        <begin position="1"/>
        <end position="94"/>
    </location>
</feature>
<evidence type="ECO:0000256" key="8">
    <source>
        <dbReference type="HAMAP-Rule" id="MF_00377"/>
    </source>
</evidence>
<reference evidence="15 16" key="1">
    <citation type="submission" date="2020-08" db="EMBL/GenBank/DDBJ databases">
        <title>Genomic Encyclopedia of Archaeal and Bacterial Type Strains, Phase II (KMG-II): from individual species to whole genera.</title>
        <authorList>
            <person name="Goeker M."/>
        </authorList>
    </citation>
    <scope>NUCLEOTIDE SEQUENCE [LARGE SCALE GENOMIC DNA]</scope>
    <source>
        <strain evidence="15 16">DSM 23288</strain>
    </source>
</reference>
<name>A0A840I852_9ACTN</name>
<comment type="domain">
    <text evidence="8">Domain I is involved in oligomerization and binding regulators, domain II is flexibile and of varying length in different bacteria, domain III forms the AAA+ region, while domain IV binds dsDNA.</text>
</comment>
<dbReference type="SUPFAM" id="SSF52540">
    <property type="entry name" value="P-loop containing nucleoside triphosphate hydrolases"/>
    <property type="match status" value="1"/>
</dbReference>
<dbReference type="Pfam" id="PF00308">
    <property type="entry name" value="Bac_DnaA"/>
    <property type="match status" value="1"/>
</dbReference>
<dbReference type="Gene3D" id="1.10.1750.10">
    <property type="match status" value="1"/>
</dbReference>
<feature type="region of interest" description="Disordered" evidence="12">
    <location>
        <begin position="84"/>
        <end position="115"/>
    </location>
</feature>
<comment type="similarity">
    <text evidence="1 8 11">Belongs to the DnaA family.</text>
</comment>
<dbReference type="Gene3D" id="1.10.8.60">
    <property type="match status" value="1"/>
</dbReference>
<dbReference type="PANTHER" id="PTHR30050:SF2">
    <property type="entry name" value="CHROMOSOMAL REPLICATION INITIATOR PROTEIN DNAA"/>
    <property type="match status" value="1"/>
</dbReference>
<dbReference type="InterPro" id="IPR020591">
    <property type="entry name" value="Chromosome_initiator_DnaA-like"/>
</dbReference>
<keyword evidence="6 8" id="KW-0446">Lipid-binding</keyword>
<dbReference type="GO" id="GO:0005886">
    <property type="term" value="C:plasma membrane"/>
    <property type="evidence" value="ECO:0007669"/>
    <property type="project" value="TreeGrafter"/>
</dbReference>
<keyword evidence="16" id="KW-1185">Reference proteome</keyword>
<feature type="binding site" evidence="8">
    <location>
        <position position="162"/>
    </location>
    <ligand>
        <name>ATP</name>
        <dbReference type="ChEBI" id="CHEBI:30616"/>
    </ligand>
</feature>
<dbReference type="PANTHER" id="PTHR30050">
    <property type="entry name" value="CHROMOSOMAL REPLICATION INITIATOR PROTEIN DNAA"/>
    <property type="match status" value="1"/>
</dbReference>
<gene>
    <name evidence="8" type="primary">dnaA</name>
    <name evidence="15" type="ORF">BDZ31_000620</name>
</gene>
<dbReference type="GO" id="GO:0006275">
    <property type="term" value="P:regulation of DNA replication"/>
    <property type="evidence" value="ECO:0007669"/>
    <property type="project" value="UniProtKB-UniRule"/>
</dbReference>